<proteinExistence type="predicted"/>
<accession>A0A0B7GQT8</accession>
<sequence>MFKNCHSILGVLKLAATVNKNAKTTFRTGTDARGSKQKRCFKTE</sequence>
<evidence type="ECO:0000313" key="1">
    <source>
        <dbReference type="EMBL" id="CEM60949.1"/>
    </source>
</evidence>
<keyword evidence="2" id="KW-1185">Reference proteome</keyword>
<dbReference type="Proteomes" id="UP000042527">
    <property type="component" value="Unassembled WGS sequence"/>
</dbReference>
<evidence type="ECO:0000313" key="2">
    <source>
        <dbReference type="Proteomes" id="UP000042527"/>
    </source>
</evidence>
<dbReference type="AlphaFoldDB" id="A0A0B7GQT8"/>
<organism evidence="1 2">
    <name type="scientific">Treponema phagedenis</name>
    <dbReference type="NCBI Taxonomy" id="162"/>
    <lineage>
        <taxon>Bacteria</taxon>
        <taxon>Pseudomonadati</taxon>
        <taxon>Spirochaetota</taxon>
        <taxon>Spirochaetia</taxon>
        <taxon>Spirochaetales</taxon>
        <taxon>Treponemataceae</taxon>
        <taxon>Treponema</taxon>
    </lineage>
</organism>
<protein>
    <submittedName>
        <fullName evidence="1">Uncharacterized protein</fullName>
    </submittedName>
</protein>
<gene>
    <name evidence="1" type="ORF">TPHV1_120078</name>
</gene>
<name>A0A0B7GQT8_TREPH</name>
<reference evidence="2" key="1">
    <citation type="submission" date="2015-01" db="EMBL/GenBank/DDBJ databases">
        <authorList>
            <person name="Manzoor Shahid"/>
            <person name="Zubair Saima"/>
        </authorList>
    </citation>
    <scope>NUCLEOTIDE SEQUENCE [LARGE SCALE GENOMIC DNA]</scope>
    <source>
        <strain evidence="2">V1</strain>
    </source>
</reference>
<dbReference type="EMBL" id="CDNC01000004">
    <property type="protein sequence ID" value="CEM60949.1"/>
    <property type="molecule type" value="Genomic_DNA"/>
</dbReference>